<evidence type="ECO:0000256" key="5">
    <source>
        <dbReference type="SAM" id="Phobius"/>
    </source>
</evidence>
<evidence type="ECO:0000313" key="7">
    <source>
        <dbReference type="EMBL" id="NWJ44573.1"/>
    </source>
</evidence>
<feature type="transmembrane region" description="Helical" evidence="5">
    <location>
        <begin position="239"/>
        <end position="260"/>
    </location>
</feature>
<dbReference type="InterPro" id="IPR013130">
    <property type="entry name" value="Fe3_Rdtase_TM_dom"/>
</dbReference>
<comment type="subcellular location">
    <subcellularLocation>
        <location evidence="1">Membrane</location>
        <topology evidence="1">Multi-pass membrane protein</topology>
    </subcellularLocation>
</comment>
<proteinExistence type="predicted"/>
<name>A0A8T7LUK8_9CHLR</name>
<evidence type="ECO:0000259" key="6">
    <source>
        <dbReference type="Pfam" id="PF01794"/>
    </source>
</evidence>
<dbReference type="RefSeq" id="WP_341468350.1">
    <property type="nucleotide sequence ID" value="NZ_CP128399.1"/>
</dbReference>
<feature type="transmembrane region" description="Helical" evidence="5">
    <location>
        <begin position="213"/>
        <end position="233"/>
    </location>
</feature>
<evidence type="ECO:0000313" key="9">
    <source>
        <dbReference type="Proteomes" id="UP000521676"/>
    </source>
</evidence>
<keyword evidence="4 5" id="KW-0472">Membrane</keyword>
<sequence>MSEKHSMLDHHLFKDRRRVLAVPAHAEKPVTRTGKMVLTNLMVASLIFGVFLAGTTLANTTYRDAISGLLGRHWKDILSAQMGTSLGEGFAEKSPWIMARAGGVIAYLTLYASVAVGLLSSSRLLPRFIHSAAVIYFHRLLSLITLVFLIMHVVGLMLDNYLKFSLVDCIVPFTGPYRPLFTGIGTLSFYGIMAVVISVYMSDKIGYKAWKMLHYLSFAVFAASLAHGLLTGTDSKADWAINMYIVTGVSVFILLEVRIFKSWFQSLKKRAVN</sequence>
<dbReference type="EMBL" id="CP128399">
    <property type="protein sequence ID" value="WJW66464.1"/>
    <property type="molecule type" value="Genomic_DNA"/>
</dbReference>
<evidence type="ECO:0000256" key="3">
    <source>
        <dbReference type="ARBA" id="ARBA00022989"/>
    </source>
</evidence>
<feature type="transmembrane region" description="Helical" evidence="5">
    <location>
        <begin position="37"/>
        <end position="58"/>
    </location>
</feature>
<protein>
    <submittedName>
        <fullName evidence="7">Ferric reductase-like transmembrane domain-containing protein</fullName>
    </submittedName>
</protein>
<reference evidence="8" key="2">
    <citation type="journal article" date="2024" name="Nature">
        <title>Anoxygenic phototroph of the Chloroflexota uses a type I reaction centre.</title>
        <authorList>
            <person name="Tsuji J.M."/>
            <person name="Shaw N.A."/>
            <person name="Nagashima S."/>
            <person name="Venkiteswaran J.J."/>
            <person name="Schiff S.L."/>
            <person name="Watanabe T."/>
            <person name="Fukui M."/>
            <person name="Hanada S."/>
            <person name="Tank M."/>
            <person name="Neufeld J.D."/>
        </authorList>
    </citation>
    <scope>NUCLEOTIDE SEQUENCE</scope>
    <source>
        <strain evidence="8">L227-S17</strain>
    </source>
</reference>
<evidence type="ECO:0000256" key="4">
    <source>
        <dbReference type="ARBA" id="ARBA00023136"/>
    </source>
</evidence>
<evidence type="ECO:0000313" key="10">
    <source>
        <dbReference type="Proteomes" id="UP001431572"/>
    </source>
</evidence>
<feature type="transmembrane region" description="Helical" evidence="5">
    <location>
        <begin position="97"/>
        <end position="119"/>
    </location>
</feature>
<evidence type="ECO:0000313" key="8">
    <source>
        <dbReference type="EMBL" id="WJW66464.1"/>
    </source>
</evidence>
<accession>A0A8T7LUK8</accession>
<dbReference type="EMBL" id="JACATZ010000001">
    <property type="protein sequence ID" value="NWJ44573.1"/>
    <property type="molecule type" value="Genomic_DNA"/>
</dbReference>
<keyword evidence="2 5" id="KW-0812">Transmembrane</keyword>
<dbReference type="GO" id="GO:0016020">
    <property type="term" value="C:membrane"/>
    <property type="evidence" value="ECO:0007669"/>
    <property type="project" value="UniProtKB-SubCell"/>
</dbReference>
<evidence type="ECO:0000256" key="1">
    <source>
        <dbReference type="ARBA" id="ARBA00004141"/>
    </source>
</evidence>
<dbReference type="Pfam" id="PF01794">
    <property type="entry name" value="Ferric_reduct"/>
    <property type="match status" value="1"/>
</dbReference>
<keyword evidence="10" id="KW-1185">Reference proteome</keyword>
<dbReference type="Proteomes" id="UP000521676">
    <property type="component" value="Unassembled WGS sequence"/>
</dbReference>
<organism evidence="7 9">
    <name type="scientific">Candidatus Chlorohelix allophototropha</name>
    <dbReference type="NCBI Taxonomy" id="3003348"/>
    <lineage>
        <taxon>Bacteria</taxon>
        <taxon>Bacillati</taxon>
        <taxon>Chloroflexota</taxon>
        <taxon>Chloroflexia</taxon>
        <taxon>Candidatus Chloroheliales</taxon>
        <taxon>Candidatus Chloroheliaceae</taxon>
        <taxon>Candidatus Chlorohelix</taxon>
    </lineage>
</organism>
<evidence type="ECO:0000256" key="2">
    <source>
        <dbReference type="ARBA" id="ARBA00022692"/>
    </source>
</evidence>
<keyword evidence="3 5" id="KW-1133">Transmembrane helix</keyword>
<dbReference type="AlphaFoldDB" id="A0A8T7LUK8"/>
<feature type="domain" description="Ferric oxidoreductase" evidence="6">
    <location>
        <begin position="103"/>
        <end position="223"/>
    </location>
</feature>
<feature type="transmembrane region" description="Helical" evidence="5">
    <location>
        <begin position="180"/>
        <end position="201"/>
    </location>
</feature>
<dbReference type="Proteomes" id="UP001431572">
    <property type="component" value="Chromosome 1"/>
</dbReference>
<reference evidence="7 9" key="1">
    <citation type="submission" date="2020-06" db="EMBL/GenBank/DDBJ databases">
        <title>Anoxygenic phototrophic Chloroflexota member uses a Type I reaction center.</title>
        <authorList>
            <person name="Tsuji J.M."/>
            <person name="Shaw N.A."/>
            <person name="Nagashima S."/>
            <person name="Venkiteswaran J."/>
            <person name="Schiff S.L."/>
            <person name="Hanada S."/>
            <person name="Tank M."/>
            <person name="Neufeld J.D."/>
        </authorList>
    </citation>
    <scope>NUCLEOTIDE SEQUENCE [LARGE SCALE GENOMIC DNA]</scope>
    <source>
        <strain evidence="7">L227-S17</strain>
    </source>
</reference>
<gene>
    <name evidence="7" type="ORF">HXX08_01725</name>
    <name evidence="8" type="ORF">OZ401_002265</name>
</gene>
<feature type="transmembrane region" description="Helical" evidence="5">
    <location>
        <begin position="140"/>
        <end position="158"/>
    </location>
</feature>